<sequence>MVTAAFSAGALAAVRQWKQYQRRRRPSVGDHPQEILDLERDSGTGVWQVPSDDRMDPSRL</sequence>
<reference evidence="3" key="1">
    <citation type="submission" date="2010-08" db="EMBL/GenBank/DDBJ databases">
        <title>Genome sequence of Parvularcula bermudensis HTCC2503.</title>
        <authorList>
            <person name="Kang D.-M."/>
            <person name="Oh H.-M."/>
            <person name="Cho J.-C."/>
        </authorList>
    </citation>
    <scope>NUCLEOTIDE SEQUENCE [LARGE SCALE GENOMIC DNA]</scope>
    <source>
        <strain evidence="3">ATCC BAA-594 / HTCC2503 / KCTC 12087</strain>
    </source>
</reference>
<proteinExistence type="predicted"/>
<feature type="region of interest" description="Disordered" evidence="1">
    <location>
        <begin position="19"/>
        <end position="60"/>
    </location>
</feature>
<dbReference type="AlphaFoldDB" id="E0TED3"/>
<reference evidence="2 3" key="2">
    <citation type="journal article" date="2011" name="J. Bacteriol.">
        <title>Complete genome sequence of strain HTCC2503T of Parvularcula bermudensis, the type species of the order "Parvularculales" in the class Alphaproteobacteria.</title>
        <authorList>
            <person name="Oh H.M."/>
            <person name="Kang I."/>
            <person name="Vergin K.L."/>
            <person name="Kang D."/>
            <person name="Rhee K.H."/>
            <person name="Giovannoni S.J."/>
            <person name="Cho J.C."/>
        </authorList>
    </citation>
    <scope>NUCLEOTIDE SEQUENCE [LARGE SCALE GENOMIC DNA]</scope>
    <source>
        <strain evidence="3">ATCC BAA-594 / HTCC2503 / KCTC 12087</strain>
    </source>
</reference>
<protein>
    <submittedName>
        <fullName evidence="2">Uncharacterized protein</fullName>
    </submittedName>
</protein>
<feature type="compositionally biased region" description="Basic and acidic residues" evidence="1">
    <location>
        <begin position="27"/>
        <end position="42"/>
    </location>
</feature>
<keyword evidence="3" id="KW-1185">Reference proteome</keyword>
<gene>
    <name evidence="2" type="ordered locus">PB2503_09834</name>
</gene>
<dbReference type="STRING" id="314260.PB2503_09834"/>
<dbReference type="KEGG" id="pbr:PB2503_09834"/>
<evidence type="ECO:0000313" key="2">
    <source>
        <dbReference type="EMBL" id="ADM10019.1"/>
    </source>
</evidence>
<evidence type="ECO:0000256" key="1">
    <source>
        <dbReference type="SAM" id="MobiDB-lite"/>
    </source>
</evidence>
<accession>E0TED3</accession>
<dbReference type="Proteomes" id="UP000001302">
    <property type="component" value="Chromosome"/>
</dbReference>
<evidence type="ECO:0000313" key="3">
    <source>
        <dbReference type="Proteomes" id="UP000001302"/>
    </source>
</evidence>
<organism evidence="2 3">
    <name type="scientific">Parvularcula bermudensis (strain ATCC BAA-594 / HTCC2503 / KCTC 12087)</name>
    <dbReference type="NCBI Taxonomy" id="314260"/>
    <lineage>
        <taxon>Bacteria</taxon>
        <taxon>Pseudomonadati</taxon>
        <taxon>Pseudomonadota</taxon>
        <taxon>Alphaproteobacteria</taxon>
        <taxon>Parvularculales</taxon>
        <taxon>Parvularculaceae</taxon>
        <taxon>Parvularcula</taxon>
    </lineage>
</organism>
<dbReference type="EMBL" id="CP002156">
    <property type="protein sequence ID" value="ADM10019.1"/>
    <property type="molecule type" value="Genomic_DNA"/>
</dbReference>
<feature type="compositionally biased region" description="Basic and acidic residues" evidence="1">
    <location>
        <begin position="51"/>
        <end position="60"/>
    </location>
</feature>
<dbReference type="HOGENOM" id="CLU_2937420_0_0_5"/>
<name>E0TED3_PARBH</name>